<protein>
    <submittedName>
        <fullName evidence="1">GDYXXLXY domain-containing protein</fullName>
    </submittedName>
</protein>
<sequence length="177" mass="20544">MMLKAKRNRWIIVLTTVVVLMAVNWAVWQKERHLSEGEIVYLELAPVDPRSLMQGDYMTLNFALSNQIQSALHQSERYEDSLKARNGYVVVRLDEQRIAHFQGLDDGSSLRDDERRLRYRLRNGQVRFTTDAFFFQEGHGQRFEPARYGQLKVNAEGKPLLVALYDAELTKLGESVK</sequence>
<gene>
    <name evidence="1" type="ORF">HZS80_19770</name>
</gene>
<dbReference type="Proteomes" id="UP000526892">
    <property type="component" value="Unassembled WGS sequence"/>
</dbReference>
<dbReference type="InterPro" id="IPR025833">
    <property type="entry name" value="GDYXXLXY"/>
</dbReference>
<dbReference type="RefSeq" id="WP_179917067.1">
    <property type="nucleotide sequence ID" value="NZ_JACCDE010000036.1"/>
</dbReference>
<comment type="caution">
    <text evidence="1">The sequence shown here is derived from an EMBL/GenBank/DDBJ whole genome shotgun (WGS) entry which is preliminary data.</text>
</comment>
<accession>A0A7Z0LWJ8</accession>
<keyword evidence="2" id="KW-1185">Reference proteome</keyword>
<dbReference type="Pfam" id="PF14345">
    <property type="entry name" value="GDYXXLXY"/>
    <property type="match status" value="1"/>
</dbReference>
<dbReference type="AlphaFoldDB" id="A0A7Z0LWJ8"/>
<evidence type="ECO:0000313" key="1">
    <source>
        <dbReference type="EMBL" id="NYS79914.1"/>
    </source>
</evidence>
<reference evidence="1 2" key="1">
    <citation type="journal article" date="2003" name="Extremophiles">
        <title>Halomonas glaciei sp. nov. isolated from fast ice of Adelie Land, Antarctica.</title>
        <authorList>
            <person name="Reddy G.S."/>
            <person name="Raghavan P.U."/>
            <person name="Sarita N.B."/>
            <person name="Prakash J.S."/>
            <person name="Nagesh N."/>
            <person name="Delille D."/>
            <person name="Shivaji S."/>
        </authorList>
    </citation>
    <scope>NUCLEOTIDE SEQUENCE [LARGE SCALE GENOMIC DNA]</scope>
    <source>
        <strain evidence="1 2">DD39</strain>
    </source>
</reference>
<name>A0A7Z0LWJ8_9GAMM</name>
<organism evidence="1 2">
    <name type="scientific">Vreelandella glaciei</name>
    <dbReference type="NCBI Taxonomy" id="186761"/>
    <lineage>
        <taxon>Bacteria</taxon>
        <taxon>Pseudomonadati</taxon>
        <taxon>Pseudomonadota</taxon>
        <taxon>Gammaproteobacteria</taxon>
        <taxon>Oceanospirillales</taxon>
        <taxon>Halomonadaceae</taxon>
        <taxon>Vreelandella</taxon>
    </lineage>
</organism>
<evidence type="ECO:0000313" key="2">
    <source>
        <dbReference type="Proteomes" id="UP000526892"/>
    </source>
</evidence>
<dbReference type="EMBL" id="JACCDE010000036">
    <property type="protein sequence ID" value="NYS79914.1"/>
    <property type="molecule type" value="Genomic_DNA"/>
</dbReference>
<proteinExistence type="predicted"/>